<keyword evidence="5" id="KW-0998">Cell outer membrane</keyword>
<evidence type="ECO:0000259" key="7">
    <source>
        <dbReference type="Pfam" id="PF07980"/>
    </source>
</evidence>
<dbReference type="Pfam" id="PF12771">
    <property type="entry name" value="SusD-like_2"/>
    <property type="match status" value="1"/>
</dbReference>
<reference evidence="8 9" key="1">
    <citation type="submission" date="2019-06" db="EMBL/GenBank/DDBJ databases">
        <title>Complete genome sequence of Antarcticibacterium flavum KCTC 52984T from an Antarctic marine sediment.</title>
        <authorList>
            <person name="Lee Y.M."/>
            <person name="Shin S.C."/>
        </authorList>
    </citation>
    <scope>NUCLEOTIDE SEQUENCE [LARGE SCALE GENOMIC DNA]</scope>
    <source>
        <strain evidence="8 9">KCTC 52984</strain>
    </source>
</reference>
<keyword evidence="4" id="KW-0472">Membrane</keyword>
<evidence type="ECO:0000313" key="9">
    <source>
        <dbReference type="Proteomes" id="UP000309016"/>
    </source>
</evidence>
<evidence type="ECO:0000256" key="1">
    <source>
        <dbReference type="ARBA" id="ARBA00004442"/>
    </source>
</evidence>
<evidence type="ECO:0000256" key="5">
    <source>
        <dbReference type="ARBA" id="ARBA00023237"/>
    </source>
</evidence>
<dbReference type="AlphaFoldDB" id="A0A5B7X6W7"/>
<proteinExistence type="inferred from homology"/>
<keyword evidence="9" id="KW-1185">Reference proteome</keyword>
<gene>
    <name evidence="8" type="ORF">FHG64_18465</name>
</gene>
<dbReference type="PROSITE" id="PS00018">
    <property type="entry name" value="EF_HAND_1"/>
    <property type="match status" value="1"/>
</dbReference>
<protein>
    <submittedName>
        <fullName evidence="8">RagB/SusD family nutrient uptake outer membrane protein</fullName>
    </submittedName>
</protein>
<dbReference type="EMBL" id="CP040812">
    <property type="protein sequence ID" value="QCY71214.1"/>
    <property type="molecule type" value="Genomic_DNA"/>
</dbReference>
<keyword evidence="3 6" id="KW-0732">Signal</keyword>
<comment type="subcellular location">
    <subcellularLocation>
        <location evidence="1">Cell outer membrane</location>
    </subcellularLocation>
</comment>
<dbReference type="Gene3D" id="1.25.40.390">
    <property type="match status" value="1"/>
</dbReference>
<evidence type="ECO:0000256" key="6">
    <source>
        <dbReference type="SAM" id="SignalP"/>
    </source>
</evidence>
<evidence type="ECO:0000256" key="4">
    <source>
        <dbReference type="ARBA" id="ARBA00023136"/>
    </source>
</evidence>
<evidence type="ECO:0000313" key="8">
    <source>
        <dbReference type="EMBL" id="QCY71214.1"/>
    </source>
</evidence>
<dbReference type="InterPro" id="IPR012944">
    <property type="entry name" value="SusD_RagB_dom"/>
</dbReference>
<dbReference type="Pfam" id="PF07980">
    <property type="entry name" value="SusD_RagB"/>
    <property type="match status" value="1"/>
</dbReference>
<dbReference type="KEGG" id="afla:FHG64_18465"/>
<comment type="similarity">
    <text evidence="2">Belongs to the SusD family.</text>
</comment>
<dbReference type="OrthoDB" id="5694214at2"/>
<dbReference type="RefSeq" id="WP_139067762.1">
    <property type="nucleotide sequence ID" value="NZ_CP040812.1"/>
</dbReference>
<sequence>MKINFIKSSILLGAVLSFTACTDLELEETDSIFREDSGDGFSGVSDVPSALVGSYDQIRGQLDTQENLFALQEVTSDEMLVPTRGTDWGDNGLWRTLHQHTWDPNHQFILNSWNAYNRNVFNLSEIIAPESNANAQQLAEAKFLRAFSMFWVMDLFGQVPFREVDEGADVDPRVMTRSEAFDFVMKDLTEALPDLPATGPGPDANFASKASAHYLMAKILLNKHIYLGNATADAADMTQVVSHVDAISDFGFGLQSGYFEIFKPAVDTETIWFTNTGVGSRIWNGLHYFQTVPDNTGGGWNGFSTLAEFYDLFEGSPEHNHPDAGQEERRGFVPYEGTRVGEGDGYFAGGRDDDGDGFIDGSDIGIGFLFGQQYELDGNMTEDRGGNPLFYTKELPGLLGNNESTGIRVLKYHPTNGAYTGHMVLFRYADAHLMKAEAIMRGGTGGDALALVNELRELRQASPLGSLTEQDMLDERGRELYIEMWRRQDLIRFGQFTEAWEFKPATDDTRNLFPIPSIALTSNPNLVQNPGY</sequence>
<feature type="signal peptide" evidence="6">
    <location>
        <begin position="1"/>
        <end position="22"/>
    </location>
</feature>
<dbReference type="PROSITE" id="PS51257">
    <property type="entry name" value="PROKAR_LIPOPROTEIN"/>
    <property type="match status" value="1"/>
</dbReference>
<name>A0A5B7X6W7_9FLAO</name>
<feature type="chain" id="PRO_5023109109" evidence="6">
    <location>
        <begin position="23"/>
        <end position="532"/>
    </location>
</feature>
<dbReference type="Proteomes" id="UP000309016">
    <property type="component" value="Chromosome"/>
</dbReference>
<dbReference type="InterPro" id="IPR018247">
    <property type="entry name" value="EF_Hand_1_Ca_BS"/>
</dbReference>
<evidence type="ECO:0000256" key="2">
    <source>
        <dbReference type="ARBA" id="ARBA00006275"/>
    </source>
</evidence>
<dbReference type="InterPro" id="IPR041662">
    <property type="entry name" value="SusD-like_2"/>
</dbReference>
<evidence type="ECO:0000256" key="3">
    <source>
        <dbReference type="ARBA" id="ARBA00022729"/>
    </source>
</evidence>
<dbReference type="SUPFAM" id="SSF48452">
    <property type="entry name" value="TPR-like"/>
    <property type="match status" value="1"/>
</dbReference>
<dbReference type="InterPro" id="IPR011990">
    <property type="entry name" value="TPR-like_helical_dom_sf"/>
</dbReference>
<organism evidence="8 9">
    <name type="scientific">Antarcticibacterium flavum</name>
    <dbReference type="NCBI Taxonomy" id="2058175"/>
    <lineage>
        <taxon>Bacteria</taxon>
        <taxon>Pseudomonadati</taxon>
        <taxon>Bacteroidota</taxon>
        <taxon>Flavobacteriia</taxon>
        <taxon>Flavobacteriales</taxon>
        <taxon>Flavobacteriaceae</taxon>
        <taxon>Antarcticibacterium</taxon>
    </lineage>
</organism>
<dbReference type="GO" id="GO:0009279">
    <property type="term" value="C:cell outer membrane"/>
    <property type="evidence" value="ECO:0007669"/>
    <property type="project" value="UniProtKB-SubCell"/>
</dbReference>
<feature type="domain" description="RagB/SusD" evidence="7">
    <location>
        <begin position="268"/>
        <end position="532"/>
    </location>
</feature>
<accession>A0A5B7X6W7</accession>